<gene>
    <name evidence="3" type="ORF">GA0061101_10385</name>
</gene>
<keyword evidence="1" id="KW-0732">Signal</keyword>
<name>A0A1C3UP88_9HYPH</name>
<dbReference type="Proteomes" id="UP000199205">
    <property type="component" value="Unassembled WGS sequence"/>
</dbReference>
<dbReference type="AlphaFoldDB" id="A0A1C3UP88"/>
<dbReference type="EMBL" id="FMAF01000003">
    <property type="protein sequence ID" value="SCB17268.1"/>
    <property type="molecule type" value="Genomic_DNA"/>
</dbReference>
<evidence type="ECO:0000256" key="1">
    <source>
        <dbReference type="SAM" id="SignalP"/>
    </source>
</evidence>
<dbReference type="PANTHER" id="PTHR39176:SF1">
    <property type="entry name" value="PERIPLASMIC PROTEIN"/>
    <property type="match status" value="1"/>
</dbReference>
<feature type="chain" id="PRO_5008683339" evidence="1">
    <location>
        <begin position="24"/>
        <end position="145"/>
    </location>
</feature>
<evidence type="ECO:0000259" key="2">
    <source>
        <dbReference type="Pfam" id="PF07007"/>
    </source>
</evidence>
<dbReference type="InterPro" id="IPR009739">
    <property type="entry name" value="LprI-like_N"/>
</dbReference>
<proteinExistence type="predicted"/>
<dbReference type="Pfam" id="PF07007">
    <property type="entry name" value="LprI"/>
    <property type="match status" value="1"/>
</dbReference>
<dbReference type="OrthoDB" id="7340239at2"/>
<feature type="domain" description="Lysozyme inhibitor LprI-like N-terminal" evidence="2">
    <location>
        <begin position="34"/>
        <end position="134"/>
    </location>
</feature>
<sequence length="145" mass="15697">MSLKLVAFGPFVAAVLMCGQAFAQSDADQPKIDCKNAQTQTDMNTCAALDFQRADKALNEQYKKTRTAMVAIDADLDADIKGAEKALVKAQRAWIDFRDSQCEAEGFEARGGTMEPLLVSGCKTTLTQQRTKELKVLADGSEGAQ</sequence>
<evidence type="ECO:0000313" key="3">
    <source>
        <dbReference type="EMBL" id="SCB17268.1"/>
    </source>
</evidence>
<evidence type="ECO:0000313" key="4">
    <source>
        <dbReference type="Proteomes" id="UP000199205"/>
    </source>
</evidence>
<dbReference type="PANTHER" id="PTHR39176">
    <property type="entry name" value="PERIPLASMIC PROTEIN-RELATED"/>
    <property type="match status" value="1"/>
</dbReference>
<reference evidence="3 4" key="1">
    <citation type="submission" date="2016-08" db="EMBL/GenBank/DDBJ databases">
        <authorList>
            <person name="Seilhamer J.J."/>
        </authorList>
    </citation>
    <scope>NUCLEOTIDE SEQUENCE [LARGE SCALE GENOMIC DNA]</scope>
    <source>
        <strain evidence="3 4">P1-7</strain>
    </source>
</reference>
<organism evidence="3 4">
    <name type="scientific">Rhizobium lusitanum</name>
    <dbReference type="NCBI Taxonomy" id="293958"/>
    <lineage>
        <taxon>Bacteria</taxon>
        <taxon>Pseudomonadati</taxon>
        <taxon>Pseudomonadota</taxon>
        <taxon>Alphaproteobacteria</taxon>
        <taxon>Hyphomicrobiales</taxon>
        <taxon>Rhizobiaceae</taxon>
        <taxon>Rhizobium/Agrobacterium group</taxon>
        <taxon>Rhizobium</taxon>
    </lineage>
</organism>
<protein>
    <submittedName>
        <fullName evidence="3">Uncharacterized conserved protein YecT, DUF1311 family</fullName>
    </submittedName>
</protein>
<accession>A0A1C3UP88</accession>
<feature type="signal peptide" evidence="1">
    <location>
        <begin position="1"/>
        <end position="23"/>
    </location>
</feature>
<dbReference type="Gene3D" id="1.20.1270.180">
    <property type="match status" value="1"/>
</dbReference>
<dbReference type="RefSeq" id="WP_037195182.1">
    <property type="nucleotide sequence ID" value="NZ_FMAF01000003.1"/>
</dbReference>